<comment type="cofactor">
    <cofactor evidence="1 17">
        <name>FAD</name>
        <dbReference type="ChEBI" id="CHEBI:57692"/>
    </cofactor>
</comment>
<dbReference type="SUPFAM" id="SSF47741">
    <property type="entry name" value="CO dehydrogenase ISP C-domain like"/>
    <property type="match status" value="1"/>
</dbReference>
<dbReference type="InterPro" id="IPR012675">
    <property type="entry name" value="Beta-grasp_dom_sf"/>
</dbReference>
<dbReference type="SMART" id="SM01092">
    <property type="entry name" value="CO_deh_flav_C"/>
    <property type="match status" value="1"/>
</dbReference>
<evidence type="ECO:0000256" key="13">
    <source>
        <dbReference type="ARBA" id="ARBA00034078"/>
    </source>
</evidence>
<dbReference type="InterPro" id="IPR001041">
    <property type="entry name" value="2Fe-2S_ferredoxin-type"/>
</dbReference>
<comment type="cofactor">
    <cofactor evidence="13">
        <name>[2Fe-2S] cluster</name>
        <dbReference type="ChEBI" id="CHEBI:190135"/>
    </cofactor>
</comment>
<keyword evidence="6 18" id="KW-0001">2Fe-2S</keyword>
<keyword evidence="8 17" id="KW-0274">FAD</keyword>
<dbReference type="Gene3D" id="3.30.465.10">
    <property type="match status" value="1"/>
</dbReference>
<keyword evidence="12" id="KW-0576">Peroxisome</keyword>
<evidence type="ECO:0000256" key="3">
    <source>
        <dbReference type="ARBA" id="ARBA00006849"/>
    </source>
</evidence>
<dbReference type="InterPro" id="IPR036010">
    <property type="entry name" value="2Fe-2S_ferredoxin-like_sf"/>
</dbReference>
<feature type="binding site" evidence="18">
    <location>
        <position position="356"/>
    </location>
    <ligand>
        <name>[2Fe-2S] cluster</name>
        <dbReference type="ChEBI" id="CHEBI:190135"/>
        <label>1</label>
    </ligand>
</feature>
<dbReference type="CDD" id="cd00207">
    <property type="entry name" value="fer2"/>
    <property type="match status" value="1"/>
</dbReference>
<dbReference type="Gene3D" id="3.90.1170.50">
    <property type="entry name" value="Aldehyde oxidase/xanthine dehydrogenase, a/b hammerhead"/>
    <property type="match status" value="1"/>
</dbReference>
<dbReference type="InterPro" id="IPR016169">
    <property type="entry name" value="FAD-bd_PCMH_sub2"/>
</dbReference>
<evidence type="ECO:0000313" key="21">
    <source>
        <dbReference type="EMBL" id="OXA59267.1"/>
    </source>
</evidence>
<comment type="similarity">
    <text evidence="3">Belongs to the xanthine dehydrogenase family.</text>
</comment>
<evidence type="ECO:0000256" key="14">
    <source>
        <dbReference type="ARBA" id="ARBA00052415"/>
    </source>
</evidence>
<reference evidence="21 22" key="1">
    <citation type="submission" date="2015-12" db="EMBL/GenBank/DDBJ databases">
        <title>The genome of Folsomia candida.</title>
        <authorList>
            <person name="Faddeeva A."/>
            <person name="Derks M.F."/>
            <person name="Anvar Y."/>
            <person name="Smit S."/>
            <person name="Van Straalen N."/>
            <person name="Roelofs D."/>
        </authorList>
    </citation>
    <scope>NUCLEOTIDE SEQUENCE [LARGE SCALE GENOMIC DNA]</scope>
    <source>
        <strain evidence="21 22">VU population</strain>
        <tissue evidence="21">Whole body</tissue>
    </source>
</reference>
<comment type="subcellular location">
    <subcellularLocation>
        <location evidence="2">Peroxisome</location>
    </subcellularLocation>
</comment>
<dbReference type="InterPro" id="IPR005107">
    <property type="entry name" value="CO_DH_flav_C"/>
</dbReference>
<dbReference type="Proteomes" id="UP000198287">
    <property type="component" value="Unassembled WGS sequence"/>
</dbReference>
<evidence type="ECO:0000256" key="11">
    <source>
        <dbReference type="ARBA" id="ARBA00023014"/>
    </source>
</evidence>
<dbReference type="InterPro" id="IPR008274">
    <property type="entry name" value="AldOxase/xan_DH_MoCoBD1"/>
</dbReference>
<keyword evidence="4 18" id="KW-0500">Molybdenum</keyword>
<evidence type="ECO:0000256" key="12">
    <source>
        <dbReference type="ARBA" id="ARBA00023140"/>
    </source>
</evidence>
<comment type="catalytic activity">
    <reaction evidence="14">
        <text>indole-3-acetaldehyde + O2 + H2O = (indol-3-yl)acetate + H2O2 + H(+)</text>
        <dbReference type="Rhea" id="RHEA:16277"/>
        <dbReference type="ChEBI" id="CHEBI:15377"/>
        <dbReference type="ChEBI" id="CHEBI:15378"/>
        <dbReference type="ChEBI" id="CHEBI:15379"/>
        <dbReference type="ChEBI" id="CHEBI:16240"/>
        <dbReference type="ChEBI" id="CHEBI:18086"/>
        <dbReference type="ChEBI" id="CHEBI:30854"/>
        <dbReference type="EC" id="1.2.3.7"/>
    </reaction>
</comment>
<dbReference type="Pfam" id="PF00111">
    <property type="entry name" value="Fer2"/>
    <property type="match status" value="1"/>
</dbReference>
<comment type="caution">
    <text evidence="21">The sequence shown here is derived from an EMBL/GenBank/DDBJ whole genome shotgun (WGS) entry which is preliminary data.</text>
</comment>
<dbReference type="InterPro" id="IPR046867">
    <property type="entry name" value="AldOxase/xan_DH_MoCoBD2"/>
</dbReference>
<dbReference type="Pfam" id="PF01799">
    <property type="entry name" value="Fer2_2"/>
    <property type="match status" value="1"/>
</dbReference>
<feature type="active site" description="Proton acceptor" evidence="16">
    <location>
        <position position="1512"/>
    </location>
</feature>
<dbReference type="InterPro" id="IPR002888">
    <property type="entry name" value="2Fe-2S-bd"/>
</dbReference>
<feature type="binding site" evidence="18">
    <location>
        <position position="330"/>
    </location>
    <ligand>
        <name>[2Fe-2S] cluster</name>
        <dbReference type="ChEBI" id="CHEBI:190135"/>
        <label>1</label>
    </ligand>
</feature>
<dbReference type="EMBL" id="LNIX01000002">
    <property type="protein sequence ID" value="OXA59267.1"/>
    <property type="molecule type" value="Genomic_DNA"/>
</dbReference>
<evidence type="ECO:0000256" key="15">
    <source>
        <dbReference type="ARBA" id="ARBA00072265"/>
    </source>
</evidence>
<dbReference type="PANTHER" id="PTHR11908">
    <property type="entry name" value="XANTHINE DEHYDROGENASE"/>
    <property type="match status" value="1"/>
</dbReference>
<dbReference type="SUPFAM" id="SSF56003">
    <property type="entry name" value="Molybdenum cofactor-binding domain"/>
    <property type="match status" value="1"/>
</dbReference>
<feature type="domain" description="2Fe-2S ferredoxin-type" evidence="19">
    <location>
        <begin position="296"/>
        <end position="374"/>
    </location>
</feature>
<protein>
    <recommendedName>
        <fullName evidence="15">Indole-3-acetaldehyde oxidase</fullName>
    </recommendedName>
</protein>
<dbReference type="InterPro" id="IPR016208">
    <property type="entry name" value="Ald_Oxase/xanthine_DH-like"/>
</dbReference>
<dbReference type="FunFam" id="3.30.365.10:FF:000008">
    <property type="entry name" value="Aldehyde oxidase1"/>
    <property type="match status" value="1"/>
</dbReference>
<dbReference type="InterPro" id="IPR036318">
    <property type="entry name" value="FAD-bd_PCMH-like_sf"/>
</dbReference>
<dbReference type="PROSITE" id="PS51387">
    <property type="entry name" value="FAD_PCMH"/>
    <property type="match status" value="1"/>
</dbReference>
<dbReference type="InterPro" id="IPR002346">
    <property type="entry name" value="Mopterin_DH_FAD-bd"/>
</dbReference>
<comment type="cofactor">
    <cofactor evidence="18">
        <name>[2Fe-2S] cluster</name>
        <dbReference type="ChEBI" id="CHEBI:190135"/>
    </cofactor>
    <text evidence="18">Binds 2 [2Fe-2S] clusters.</text>
</comment>
<keyword evidence="9" id="KW-0560">Oxidoreductase</keyword>
<evidence type="ECO:0000256" key="10">
    <source>
        <dbReference type="ARBA" id="ARBA00023004"/>
    </source>
</evidence>
<evidence type="ECO:0000256" key="17">
    <source>
        <dbReference type="PIRSR" id="PIRSR000127-2"/>
    </source>
</evidence>
<evidence type="ECO:0000256" key="8">
    <source>
        <dbReference type="ARBA" id="ARBA00022827"/>
    </source>
</evidence>
<dbReference type="FunFam" id="3.30.365.10:FF:000001">
    <property type="entry name" value="Xanthine dehydrogenase oxidase"/>
    <property type="match status" value="1"/>
</dbReference>
<dbReference type="FunFam" id="3.30.465.10:FF:000013">
    <property type="entry name" value="Aldehyde oxidase"/>
    <property type="match status" value="1"/>
</dbReference>
<dbReference type="InterPro" id="IPR036884">
    <property type="entry name" value="2Fe-2S-bd_dom_sf"/>
</dbReference>
<evidence type="ECO:0000313" key="22">
    <source>
        <dbReference type="Proteomes" id="UP000198287"/>
    </source>
</evidence>
<feature type="binding site" evidence="18">
    <location>
        <position position="338"/>
    </location>
    <ligand>
        <name>[2Fe-2S] cluster</name>
        <dbReference type="ChEBI" id="CHEBI:190135"/>
        <label>1</label>
    </ligand>
</feature>
<dbReference type="Gene3D" id="3.30.390.50">
    <property type="entry name" value="CO dehydrogenase flavoprotein, C-terminal domain"/>
    <property type="match status" value="1"/>
</dbReference>
<dbReference type="GO" id="GO:0051537">
    <property type="term" value="F:2 iron, 2 sulfur cluster binding"/>
    <property type="evidence" value="ECO:0007669"/>
    <property type="project" value="UniProtKB-KW"/>
</dbReference>
<dbReference type="Pfam" id="PF02738">
    <property type="entry name" value="MoCoBD_1"/>
    <property type="match status" value="1"/>
</dbReference>
<dbReference type="STRING" id="158441.A0A226EQ36"/>
<keyword evidence="7 18" id="KW-0479">Metal-binding</keyword>
<feature type="binding site" evidence="18">
    <location>
        <position position="396"/>
    </location>
    <ligand>
        <name>[2Fe-2S] cluster</name>
        <dbReference type="ChEBI" id="CHEBI:190135"/>
        <label>2</label>
    </ligand>
</feature>
<dbReference type="Pfam" id="PF20256">
    <property type="entry name" value="MoCoBD_2"/>
    <property type="match status" value="1"/>
</dbReference>
<evidence type="ECO:0000256" key="7">
    <source>
        <dbReference type="ARBA" id="ARBA00022723"/>
    </source>
</evidence>
<gene>
    <name evidence="21" type="ORF">Fcan01_04436</name>
</gene>
<feature type="binding site" evidence="18">
    <location>
        <position position="433"/>
    </location>
    <ligand>
        <name>[2Fe-2S] cluster</name>
        <dbReference type="ChEBI" id="CHEBI:190135"/>
        <label>2</label>
    </ligand>
</feature>
<dbReference type="InterPro" id="IPR000674">
    <property type="entry name" value="Ald_Oxase/Xan_DH_a/b"/>
</dbReference>
<dbReference type="InterPro" id="IPR037165">
    <property type="entry name" value="AldOxase/xan_DH_Mopterin-bd_sf"/>
</dbReference>
<dbReference type="InterPro" id="IPR006058">
    <property type="entry name" value="2Fe2S_fd_BS"/>
</dbReference>
<dbReference type="SUPFAM" id="SSF56176">
    <property type="entry name" value="FAD-binding/transporter-associated domain-like"/>
    <property type="match status" value="1"/>
</dbReference>
<sequence length="1566" mass="172691">MFPLCSYTHIIEEARYTCFIIIFNKKKIKFPKMSQFPFLLTLTFLLINGALGQLGHGEDCQLTPDCDTTIGLECRDLKCTCIPDSIYDEVNSTCLILTGAACEDFGDDRLACVSHARCEYNGTADGYTCQCSGSSYVQGPDRLCHPTEGGDCDLTTDCSPSDQLLCTFGKCQCQNPLNQRFDHDLMACRIMVGFPCNPVDPIFRCDQNMTCNMDTGSPTGFSYHLQPCQPGGWMEDDCDYFHRGLYCRQGRCQCAQSPAQVWDEEQKTCASVEGSKCSVMKARDQTPLPCRTGLTCIVRVKTDVDKIGPNSLLVDFIRDKAGLTGTKYMCREGGCGACVVSVKSRDHTEIRAVNSCMTPVLSCDGWEITTVEGLGNKKDGYHPIQQQIVKFSASQCGFCTPGMVMNMYSLQQSKPTFKTQDVEDSFDGNLCRCTGYRPIMDAFKALASDASEELKRKAADGNSACNGCPMKINCCQNKDKDIEDIECCSGLSQIYVKLKSGEEWITATSLADVYTALQRFTEGGIKYRIVAGNTGTGVFKDDGPFAAFIDINSVPELKRSMIETSGVKIGANVTLCNAIDQLQKASEIDGYEYCAQMSKHLKRVANVPIRNAGTLSGNLMMKHAHREFPSDVFMLLESVGAKLLIGASPTVSKEYSMIEFRELDMRGKLILSIILPAYKGGNYYFKSYKITRRFQNAHAYVNGGILIKVDTKKNFNVSEKPRIVFGGISPDFVHSTQTENFLFGKDLNKGTLTSTMDTLEAELKPNETPTEGSQTYRKTLAQSLLYKTILSILGESAKASIKSGGQDLEHGPMSGKQTFESDQKEWPLYQPIPKLEAAVQASGEAEYVNDIHPEFGELYGAFVLTTVANATISNIDASEALMTPGVVNFIQAKDIPGPNNYAIFYPVVEEIFVKDKVRHAGQSVGLILAESRTTALEAAKKVKIVYSDVKKPLLDIKDSLKLAEKRGENCIFEIQKTPSDEDASANATQTIKGEFRVGSQYHMSMETQSCICIPKEDGMDVFCATQYSDMVQAIVSSTIQMPNHNINVTVRRLGGSYGAKISKSSHIAGACAVAAHVTNRPVRIVLDLETNMKMIGKRLPYLTTYEATVDDSGNIVGLKGSIFCDPGYAPNETTSLLAMICMQNCYRANGWQITPGRALTDTPSNTYCRAPGTTQGIASIEAIMEHISHVLKKDPGEVRATNFIKAGDPLLGVPGKTFEGENPISKMIVDLKTSSDYDARKKFVDNFNKTNRFRKRGLNLMPMRYPQHYPDFNVRFPVFISVYHVDGSVAVSHGGIEMGQGINTKCAQTVAKFLNIPLEKVRIKPTNSLVSPNAGVTGGAMGSELVCHSAMKACEILLKKMEPVRQEVKDPTWEKVVTACYNKHIMLTAQYEDKPGDDLKGYDIWAVCLTEVEVDVLTGEYKIVRVDLAEDAGLSLSPEVDIGQIEGAFVMGLELWTTEKLVYDKDTGEILTKNTWEYKPPFVKDIPEDFRITMIKNRPNPLGVLRSKATGEPPLCLSVSVIWALKNAIDSARKDAGNTDWYQINGPLTPEDIQRLSLTDKKQFDI</sequence>
<keyword evidence="11 18" id="KW-0411">Iron-sulfur</keyword>
<dbReference type="SMART" id="SM01008">
    <property type="entry name" value="Ald_Xan_dh_C"/>
    <property type="match status" value="1"/>
</dbReference>
<dbReference type="SUPFAM" id="SSF54665">
    <property type="entry name" value="CO dehydrogenase molybdoprotein N-domain-like"/>
    <property type="match status" value="1"/>
</dbReference>
<dbReference type="GO" id="GO:0005506">
    <property type="term" value="F:iron ion binding"/>
    <property type="evidence" value="ECO:0007669"/>
    <property type="project" value="InterPro"/>
</dbReference>
<evidence type="ECO:0000256" key="18">
    <source>
        <dbReference type="PIRSR" id="PIRSR000127-3"/>
    </source>
</evidence>
<evidence type="ECO:0000256" key="9">
    <source>
        <dbReference type="ARBA" id="ARBA00023002"/>
    </source>
</evidence>
<feature type="binding site" evidence="18">
    <location>
        <position position="1169"/>
    </location>
    <ligand>
        <name>Mo-molybdopterin</name>
        <dbReference type="ChEBI" id="CHEBI:71302"/>
    </ligand>
    <ligandPart>
        <name>Mo</name>
        <dbReference type="ChEBI" id="CHEBI:28685"/>
    </ligandPart>
</feature>
<feature type="binding site" evidence="17">
    <location>
        <position position="689"/>
    </location>
    <ligand>
        <name>FAD</name>
        <dbReference type="ChEBI" id="CHEBI:57692"/>
    </ligand>
</feature>
<dbReference type="Gene3D" id="3.30.365.10">
    <property type="entry name" value="Aldehyde oxidase/xanthine dehydrogenase, molybdopterin binding domain"/>
    <property type="match status" value="4"/>
</dbReference>
<organism evidence="21 22">
    <name type="scientific">Folsomia candida</name>
    <name type="common">Springtail</name>
    <dbReference type="NCBI Taxonomy" id="158441"/>
    <lineage>
        <taxon>Eukaryota</taxon>
        <taxon>Metazoa</taxon>
        <taxon>Ecdysozoa</taxon>
        <taxon>Arthropoda</taxon>
        <taxon>Hexapoda</taxon>
        <taxon>Collembola</taxon>
        <taxon>Entomobryomorpha</taxon>
        <taxon>Isotomoidea</taxon>
        <taxon>Isotomidae</taxon>
        <taxon>Proisotominae</taxon>
        <taxon>Folsomia</taxon>
    </lineage>
</organism>
<dbReference type="InterPro" id="IPR036683">
    <property type="entry name" value="CO_DH_flav_C_dom_sf"/>
</dbReference>
<keyword evidence="5" id="KW-0285">Flavoprotein</keyword>
<evidence type="ECO:0000259" key="20">
    <source>
        <dbReference type="PROSITE" id="PS51387"/>
    </source>
</evidence>
<dbReference type="OMA" id="FNEFNIW"/>
<dbReference type="Pfam" id="PF03450">
    <property type="entry name" value="CO_deh_flav_C"/>
    <property type="match status" value="1"/>
</dbReference>
<evidence type="ECO:0000259" key="19">
    <source>
        <dbReference type="PROSITE" id="PS51085"/>
    </source>
</evidence>
<dbReference type="GO" id="GO:0071949">
    <property type="term" value="F:FAD binding"/>
    <property type="evidence" value="ECO:0007669"/>
    <property type="project" value="InterPro"/>
</dbReference>
<feature type="binding site" evidence="18">
    <location>
        <position position="1026"/>
    </location>
    <ligand>
        <name>Mo-molybdopterin</name>
        <dbReference type="ChEBI" id="CHEBI:71302"/>
    </ligand>
    <ligandPart>
        <name>Mo</name>
        <dbReference type="ChEBI" id="CHEBI:28685"/>
    </ligandPart>
</feature>
<dbReference type="GO" id="GO:0050302">
    <property type="term" value="F:indole-3-acetaldehyde oxidase activity"/>
    <property type="evidence" value="ECO:0007669"/>
    <property type="project" value="UniProtKB-EC"/>
</dbReference>
<feature type="binding site" evidence="18">
    <location>
        <position position="1339"/>
    </location>
    <ligand>
        <name>Mo-molybdopterin</name>
        <dbReference type="ChEBI" id="CHEBI:71302"/>
    </ligand>
    <ligandPart>
        <name>Mo</name>
        <dbReference type="ChEBI" id="CHEBI:28685"/>
    </ligandPart>
</feature>
<dbReference type="PANTHER" id="PTHR11908:SF132">
    <property type="entry name" value="ALDEHYDE OXIDASE 1-RELATED"/>
    <property type="match status" value="1"/>
</dbReference>
<evidence type="ECO:0000256" key="2">
    <source>
        <dbReference type="ARBA" id="ARBA00004275"/>
    </source>
</evidence>
<dbReference type="FunFam" id="3.30.390.50:FF:000003">
    <property type="entry name" value="Aldehyde oxidase1"/>
    <property type="match status" value="1"/>
</dbReference>
<feature type="binding site" evidence="18">
    <location>
        <position position="431"/>
    </location>
    <ligand>
        <name>[2Fe-2S] cluster</name>
        <dbReference type="ChEBI" id="CHEBI:190135"/>
        <label>2</label>
    </ligand>
</feature>
<evidence type="ECO:0000256" key="6">
    <source>
        <dbReference type="ARBA" id="ARBA00022714"/>
    </source>
</evidence>
<dbReference type="Gene3D" id="3.10.20.30">
    <property type="match status" value="1"/>
</dbReference>
<dbReference type="SUPFAM" id="SSF55447">
    <property type="entry name" value="CO dehydrogenase flavoprotein C-terminal domain-like"/>
    <property type="match status" value="1"/>
</dbReference>
<dbReference type="InterPro" id="IPR036856">
    <property type="entry name" value="Ald_Oxase/Xan_DH_a/b_sf"/>
</dbReference>
<dbReference type="PROSITE" id="PS00197">
    <property type="entry name" value="2FE2S_FER_1"/>
    <property type="match status" value="1"/>
</dbReference>
<feature type="binding site" evidence="18">
    <location>
        <position position="399"/>
    </location>
    <ligand>
        <name>[2Fe-2S] cluster</name>
        <dbReference type="ChEBI" id="CHEBI:190135"/>
        <label>2</label>
    </ligand>
</feature>
<dbReference type="Pfam" id="PF00941">
    <property type="entry name" value="FAD_binding_5"/>
    <property type="match status" value="1"/>
</dbReference>
<keyword evidence="22" id="KW-1185">Reference proteome</keyword>
<evidence type="ECO:0000256" key="1">
    <source>
        <dbReference type="ARBA" id="ARBA00001974"/>
    </source>
</evidence>
<dbReference type="Pfam" id="PF01315">
    <property type="entry name" value="Ald_Xan_dh_C"/>
    <property type="match status" value="1"/>
</dbReference>
<dbReference type="Gene3D" id="1.10.150.120">
    <property type="entry name" value="[2Fe-2S]-binding domain"/>
    <property type="match status" value="1"/>
</dbReference>
<dbReference type="SUPFAM" id="SSF54292">
    <property type="entry name" value="2Fe-2S ferredoxin-like"/>
    <property type="match status" value="1"/>
</dbReference>
<name>A0A226EQ36_FOLCA</name>
<comment type="cofactor">
    <cofactor evidence="18">
        <name>Mo-molybdopterin</name>
        <dbReference type="ChEBI" id="CHEBI:71302"/>
    </cofactor>
    <text evidence="18">Binds 1 Mo-molybdopterin (Mo-MPT) cofactor per subunit.</text>
</comment>
<evidence type="ECO:0000256" key="4">
    <source>
        <dbReference type="ARBA" id="ARBA00022505"/>
    </source>
</evidence>
<keyword evidence="10 18" id="KW-0408">Iron</keyword>
<evidence type="ECO:0000256" key="5">
    <source>
        <dbReference type="ARBA" id="ARBA00022630"/>
    </source>
</evidence>
<feature type="domain" description="FAD-binding PCMH-type" evidence="20">
    <location>
        <begin position="497"/>
        <end position="680"/>
    </location>
</feature>
<dbReference type="PIRSF" id="PIRSF000127">
    <property type="entry name" value="Xanthine_DH"/>
    <property type="match status" value="1"/>
</dbReference>
<accession>A0A226EQ36</accession>
<feature type="binding site" evidence="18">
    <location>
        <position position="335"/>
    </location>
    <ligand>
        <name>[2Fe-2S] cluster</name>
        <dbReference type="ChEBI" id="CHEBI:190135"/>
        <label>1</label>
    </ligand>
</feature>
<dbReference type="InterPro" id="IPR016166">
    <property type="entry name" value="FAD-bd_PCMH"/>
</dbReference>
<evidence type="ECO:0000256" key="16">
    <source>
        <dbReference type="PIRSR" id="PIRSR000127-1"/>
    </source>
</evidence>
<dbReference type="OrthoDB" id="504708at2759"/>
<dbReference type="PROSITE" id="PS51085">
    <property type="entry name" value="2FE2S_FER_2"/>
    <property type="match status" value="1"/>
</dbReference>
<proteinExistence type="inferred from homology"/>
<dbReference type="GO" id="GO:0005777">
    <property type="term" value="C:peroxisome"/>
    <property type="evidence" value="ECO:0007669"/>
    <property type="project" value="UniProtKB-SubCell"/>
</dbReference>